<dbReference type="GO" id="GO:0005829">
    <property type="term" value="C:cytosol"/>
    <property type="evidence" value="ECO:0007669"/>
    <property type="project" value="TreeGrafter"/>
</dbReference>
<dbReference type="Proteomes" id="UP000228987">
    <property type="component" value="Unassembled WGS sequence"/>
</dbReference>
<comment type="caution">
    <text evidence="3">The sequence shown here is derived from an EMBL/GenBank/DDBJ whole genome shotgun (WGS) entry which is preliminary data.</text>
</comment>
<sequence>MGIFSRLSDIVNSNINAMLDKAEDPERMIRMVIQEMEETLVEVRSTTARIIADKKELVRRNKRMEKQAEDWESKAELAINKGREDLAKAALLEKTAVNEMISFLHEDMDKLDSALDQLSLEIEQLQSKLNEARARQKTILMRHDATSSRRTVNAKLYDGSVDKAINKFEHYERKIEHMESEIEAYEISGKNIEAEFAALEREGKIDEELANLKARIEKKSSQNK</sequence>
<name>A0A2A5CHE9_9GAMM</name>
<dbReference type="InterPro" id="IPR014319">
    <property type="entry name" value="Phageshock_PspA"/>
</dbReference>
<dbReference type="Pfam" id="PF04012">
    <property type="entry name" value="PspA_IM30"/>
    <property type="match status" value="1"/>
</dbReference>
<dbReference type="EMBL" id="NVWI01000002">
    <property type="protein sequence ID" value="PCJ42915.1"/>
    <property type="molecule type" value="Genomic_DNA"/>
</dbReference>
<proteinExistence type="inferred from homology"/>
<comment type="similarity">
    <text evidence="1">Belongs to the PspA/Vipp/IM30 family.</text>
</comment>
<dbReference type="PANTHER" id="PTHR31088">
    <property type="entry name" value="MEMBRANE-ASSOCIATED PROTEIN VIPP1, CHLOROPLASTIC"/>
    <property type="match status" value="1"/>
</dbReference>
<evidence type="ECO:0000256" key="1">
    <source>
        <dbReference type="ARBA" id="ARBA00043985"/>
    </source>
</evidence>
<protein>
    <submittedName>
        <fullName evidence="3">Phage shock protein PspA</fullName>
    </submittedName>
</protein>
<evidence type="ECO:0000256" key="2">
    <source>
        <dbReference type="SAM" id="Coils"/>
    </source>
</evidence>
<evidence type="ECO:0000313" key="4">
    <source>
        <dbReference type="Proteomes" id="UP000228987"/>
    </source>
</evidence>
<evidence type="ECO:0000313" key="3">
    <source>
        <dbReference type="EMBL" id="PCJ42915.1"/>
    </source>
</evidence>
<dbReference type="InterPro" id="IPR007157">
    <property type="entry name" value="PspA_VIPP1"/>
</dbReference>
<gene>
    <name evidence="3" type="primary">pspA</name>
    <name evidence="3" type="ORF">COA71_05320</name>
</gene>
<dbReference type="NCBIfam" id="TIGR02977">
    <property type="entry name" value="phageshock_pspA"/>
    <property type="match status" value="1"/>
</dbReference>
<dbReference type="GO" id="GO:0009271">
    <property type="term" value="P:phage shock"/>
    <property type="evidence" value="ECO:0007669"/>
    <property type="project" value="TreeGrafter"/>
</dbReference>
<keyword evidence="2" id="KW-0175">Coiled coil</keyword>
<dbReference type="AlphaFoldDB" id="A0A2A5CHE9"/>
<accession>A0A2A5CHE9</accession>
<organism evidence="3 4">
    <name type="scientific">SAR86 cluster bacterium</name>
    <dbReference type="NCBI Taxonomy" id="2030880"/>
    <lineage>
        <taxon>Bacteria</taxon>
        <taxon>Pseudomonadati</taxon>
        <taxon>Pseudomonadota</taxon>
        <taxon>Gammaproteobacteria</taxon>
        <taxon>SAR86 cluster</taxon>
    </lineage>
</organism>
<feature type="coiled-coil region" evidence="2">
    <location>
        <begin position="54"/>
        <end position="202"/>
    </location>
</feature>
<dbReference type="PANTHER" id="PTHR31088:SF6">
    <property type="entry name" value="PHAGE SHOCK PROTEIN A"/>
    <property type="match status" value="1"/>
</dbReference>
<reference evidence="4" key="1">
    <citation type="submission" date="2017-08" db="EMBL/GenBank/DDBJ databases">
        <title>A dynamic microbial community with high functional redundancy inhabits the cold, oxic subseafloor aquifer.</title>
        <authorList>
            <person name="Tully B.J."/>
            <person name="Wheat C.G."/>
            <person name="Glazer B.T."/>
            <person name="Huber J.A."/>
        </authorList>
    </citation>
    <scope>NUCLEOTIDE SEQUENCE [LARGE SCALE GENOMIC DNA]</scope>
</reference>